<proteinExistence type="predicted"/>
<gene>
    <name evidence="1" type="ORF">NG743_10800</name>
</gene>
<dbReference type="InterPro" id="IPR007460">
    <property type="entry name" value="BrnT_toxin"/>
</dbReference>
<dbReference type="EMBL" id="CP099464">
    <property type="protein sequence ID" value="UUO17424.1"/>
    <property type="molecule type" value="Genomic_DNA"/>
</dbReference>
<dbReference type="Gene3D" id="3.10.450.530">
    <property type="entry name" value="Ribonuclease toxin, BrnT, of type II toxin-antitoxin system"/>
    <property type="match status" value="1"/>
</dbReference>
<dbReference type="RefSeq" id="WP_257121972.1">
    <property type="nucleotide sequence ID" value="NZ_CP099464.1"/>
</dbReference>
<accession>A0ABY5M2Z6</accession>
<reference evidence="1" key="1">
    <citation type="submission" date="2022-06" db="EMBL/GenBank/DDBJ databases">
        <title>Nostosin G and Spiroidesin B from the Cyanobacterium Dolichospermum sp. NIES-1697.</title>
        <authorList>
            <person name="Phan C.-S."/>
            <person name="Mehjabin J.J."/>
            <person name="Anas A.R.J."/>
            <person name="Hayasaka M."/>
            <person name="Onoki R."/>
            <person name="Wang J."/>
            <person name="Umezawa T."/>
            <person name="Washio K."/>
            <person name="Morikawa M."/>
            <person name="Okino T."/>
        </authorList>
    </citation>
    <scope>NUCLEOTIDE SEQUENCE</scope>
    <source>
        <strain evidence="1">NIES-1697</strain>
    </source>
</reference>
<evidence type="ECO:0000313" key="1">
    <source>
        <dbReference type="EMBL" id="UUO17424.1"/>
    </source>
</evidence>
<organism evidence="1 2">
    <name type="scientific">Dolichospermum heterosporum TAC447</name>
    <dbReference type="NCBI Taxonomy" id="747523"/>
    <lineage>
        <taxon>Bacteria</taxon>
        <taxon>Bacillati</taxon>
        <taxon>Cyanobacteriota</taxon>
        <taxon>Cyanophyceae</taxon>
        <taxon>Nostocales</taxon>
        <taxon>Aphanizomenonaceae</taxon>
        <taxon>Dolichospermum</taxon>
        <taxon>Dolichospermum heterosporum</taxon>
    </lineage>
</organism>
<name>A0ABY5M2Z6_9CYAN</name>
<protein>
    <submittedName>
        <fullName evidence="1">BrnT family toxin</fullName>
    </submittedName>
</protein>
<evidence type="ECO:0000313" key="2">
    <source>
        <dbReference type="Proteomes" id="UP001057561"/>
    </source>
</evidence>
<dbReference type="InterPro" id="IPR038573">
    <property type="entry name" value="BrnT_sf"/>
</dbReference>
<keyword evidence="2" id="KW-1185">Reference proteome</keyword>
<sequence>MVYIQNVSTGLMEFEWDEHKNQQNQKKHGLSFEEAQEIFQGIIFTSIDERFDYDEEIREITIGAIQGIIVVTVAHTERNGKIRLISARKATPKERRQYYEYLAETS</sequence>
<dbReference type="Proteomes" id="UP001057561">
    <property type="component" value="Chromosome"/>
</dbReference>
<dbReference type="Pfam" id="PF04365">
    <property type="entry name" value="BrnT_toxin"/>
    <property type="match status" value="1"/>
</dbReference>